<proteinExistence type="predicted"/>
<protein>
    <submittedName>
        <fullName evidence="1">Uncharacterized protein</fullName>
    </submittedName>
</protein>
<dbReference type="AlphaFoldDB" id="A0A5B6V8E6"/>
<gene>
    <name evidence="1" type="ORF">EPI10_000486</name>
</gene>
<reference evidence="2" key="1">
    <citation type="journal article" date="2019" name="Plant Biotechnol. J.">
        <title>Genome sequencing of the Australian wild diploid species Gossypium australe highlights disease resistance and delayed gland morphogenesis.</title>
        <authorList>
            <person name="Cai Y."/>
            <person name="Cai X."/>
            <person name="Wang Q."/>
            <person name="Wang P."/>
            <person name="Zhang Y."/>
            <person name="Cai C."/>
            <person name="Xu Y."/>
            <person name="Wang K."/>
            <person name="Zhou Z."/>
            <person name="Wang C."/>
            <person name="Geng S."/>
            <person name="Li B."/>
            <person name="Dong Q."/>
            <person name="Hou Y."/>
            <person name="Wang H."/>
            <person name="Ai P."/>
            <person name="Liu Z."/>
            <person name="Yi F."/>
            <person name="Sun M."/>
            <person name="An G."/>
            <person name="Cheng J."/>
            <person name="Zhang Y."/>
            <person name="Shi Q."/>
            <person name="Xie Y."/>
            <person name="Shi X."/>
            <person name="Chang Y."/>
            <person name="Huang F."/>
            <person name="Chen Y."/>
            <person name="Hong S."/>
            <person name="Mi L."/>
            <person name="Sun Q."/>
            <person name="Zhang L."/>
            <person name="Zhou B."/>
            <person name="Peng R."/>
            <person name="Zhang X."/>
            <person name="Liu F."/>
        </authorList>
    </citation>
    <scope>NUCLEOTIDE SEQUENCE [LARGE SCALE GENOMIC DNA]</scope>
    <source>
        <strain evidence="2">cv. PA1801</strain>
    </source>
</reference>
<dbReference type="EMBL" id="SMMG02000007">
    <property type="protein sequence ID" value="KAA3465296.1"/>
    <property type="molecule type" value="Genomic_DNA"/>
</dbReference>
<keyword evidence="2" id="KW-1185">Reference proteome</keyword>
<comment type="caution">
    <text evidence="1">The sequence shown here is derived from an EMBL/GenBank/DDBJ whole genome shotgun (WGS) entry which is preliminary data.</text>
</comment>
<sequence length="226" mass="25634">MQSDGVTKVVQTDERGCLDLPLTGKLERLMTYVKRVVKTTSILTHKTGGLTLAEIIYFGDHNPGENLPVTHIPTKFHQNTNDIHENLWAQLLKLFLQIPLHRPNKALLQTVFQNHTNRKPKPIRFVSVSDMDTKRSEKRRVYQNYDLNKDGGDCHIPRSRSEVLVVPSELGSPKVGQTESLPKLGKLGVRKESFSKGVHWQQCTPNDMVWGSLVSLQVRFINVFAS</sequence>
<name>A0A5B6V8E6_9ROSI</name>
<evidence type="ECO:0000313" key="1">
    <source>
        <dbReference type="EMBL" id="KAA3465296.1"/>
    </source>
</evidence>
<accession>A0A5B6V8E6</accession>
<dbReference type="Proteomes" id="UP000325315">
    <property type="component" value="Unassembled WGS sequence"/>
</dbReference>
<evidence type="ECO:0000313" key="2">
    <source>
        <dbReference type="Proteomes" id="UP000325315"/>
    </source>
</evidence>
<organism evidence="1 2">
    <name type="scientific">Gossypium australe</name>
    <dbReference type="NCBI Taxonomy" id="47621"/>
    <lineage>
        <taxon>Eukaryota</taxon>
        <taxon>Viridiplantae</taxon>
        <taxon>Streptophyta</taxon>
        <taxon>Embryophyta</taxon>
        <taxon>Tracheophyta</taxon>
        <taxon>Spermatophyta</taxon>
        <taxon>Magnoliopsida</taxon>
        <taxon>eudicotyledons</taxon>
        <taxon>Gunneridae</taxon>
        <taxon>Pentapetalae</taxon>
        <taxon>rosids</taxon>
        <taxon>malvids</taxon>
        <taxon>Malvales</taxon>
        <taxon>Malvaceae</taxon>
        <taxon>Malvoideae</taxon>
        <taxon>Gossypium</taxon>
    </lineage>
</organism>